<dbReference type="SMART" id="SM00267">
    <property type="entry name" value="GGDEF"/>
    <property type="match status" value="1"/>
</dbReference>
<protein>
    <submittedName>
        <fullName evidence="6">Diguanylate cyclase</fullName>
    </submittedName>
</protein>
<dbReference type="InterPro" id="IPR035965">
    <property type="entry name" value="PAS-like_dom_sf"/>
</dbReference>
<reference evidence="7" key="1">
    <citation type="submission" date="2015-08" db="EMBL/GenBank/DDBJ databases">
        <title>Vibrio galatheae sp. nov., a novel member of the Vibrionaceae family isolated from the Solomon Islands.</title>
        <authorList>
            <person name="Giubergia S."/>
            <person name="Machado H."/>
            <person name="Mateiu R.V."/>
            <person name="Gram L."/>
        </authorList>
    </citation>
    <scope>NUCLEOTIDE SEQUENCE [LARGE SCALE GENOMIC DNA]</scope>
    <source>
        <strain evidence="7">DSM 19134</strain>
    </source>
</reference>
<dbReference type="InterPro" id="IPR029787">
    <property type="entry name" value="Nucleotide_cyclase"/>
</dbReference>
<feature type="coiled-coil region" evidence="2">
    <location>
        <begin position="1"/>
        <end position="35"/>
    </location>
</feature>
<dbReference type="SUPFAM" id="SSF55785">
    <property type="entry name" value="PYP-like sensor domain (PAS domain)"/>
    <property type="match status" value="1"/>
</dbReference>
<evidence type="ECO:0000259" key="3">
    <source>
        <dbReference type="PROSITE" id="PS50112"/>
    </source>
</evidence>
<comment type="caution">
    <text evidence="6">The sequence shown here is derived from an EMBL/GenBank/DDBJ whole genome shotgun (WGS) entry which is preliminary data.</text>
</comment>
<evidence type="ECO:0000259" key="5">
    <source>
        <dbReference type="PROSITE" id="PS50887"/>
    </source>
</evidence>
<name>A0A0M0HZY6_9VIBR</name>
<feature type="domain" description="GGDEF" evidence="5">
    <location>
        <begin position="185"/>
        <end position="317"/>
    </location>
</feature>
<gene>
    <name evidence="6" type="ORF">AKJ31_11145</name>
</gene>
<dbReference type="SMART" id="SM00086">
    <property type="entry name" value="PAC"/>
    <property type="match status" value="1"/>
</dbReference>
<dbReference type="Gene3D" id="3.30.70.270">
    <property type="match status" value="1"/>
</dbReference>
<evidence type="ECO:0000256" key="2">
    <source>
        <dbReference type="SAM" id="Coils"/>
    </source>
</evidence>
<dbReference type="OrthoDB" id="9799509at2"/>
<dbReference type="PANTHER" id="PTHR44757">
    <property type="entry name" value="DIGUANYLATE CYCLASE DGCP"/>
    <property type="match status" value="1"/>
</dbReference>
<evidence type="ECO:0000313" key="6">
    <source>
        <dbReference type="EMBL" id="KOO07635.1"/>
    </source>
</evidence>
<dbReference type="STRING" id="171383.AKJ31_11145"/>
<dbReference type="EMBL" id="LHPI01000009">
    <property type="protein sequence ID" value="KOO07635.1"/>
    <property type="molecule type" value="Genomic_DNA"/>
</dbReference>
<dbReference type="FunFam" id="3.30.70.270:FF:000001">
    <property type="entry name" value="Diguanylate cyclase domain protein"/>
    <property type="match status" value="1"/>
</dbReference>
<dbReference type="GO" id="GO:0003824">
    <property type="term" value="F:catalytic activity"/>
    <property type="evidence" value="ECO:0007669"/>
    <property type="project" value="UniProtKB-ARBA"/>
</dbReference>
<dbReference type="Gene3D" id="3.30.450.20">
    <property type="entry name" value="PAS domain"/>
    <property type="match status" value="1"/>
</dbReference>
<dbReference type="InterPro" id="IPR043128">
    <property type="entry name" value="Rev_trsase/Diguanyl_cyclase"/>
</dbReference>
<feature type="domain" description="PAC" evidence="4">
    <location>
        <begin position="102"/>
        <end position="155"/>
    </location>
</feature>
<dbReference type="InterPro" id="IPR013655">
    <property type="entry name" value="PAS_fold_3"/>
</dbReference>
<dbReference type="Proteomes" id="UP000037530">
    <property type="component" value="Unassembled WGS sequence"/>
</dbReference>
<dbReference type="InterPro" id="IPR052155">
    <property type="entry name" value="Biofilm_reg_signaling"/>
</dbReference>
<dbReference type="InterPro" id="IPR000160">
    <property type="entry name" value="GGDEF_dom"/>
</dbReference>
<dbReference type="PROSITE" id="PS50113">
    <property type="entry name" value="PAC"/>
    <property type="match status" value="1"/>
</dbReference>
<dbReference type="InterPro" id="IPR000014">
    <property type="entry name" value="PAS"/>
</dbReference>
<dbReference type="CDD" id="cd00130">
    <property type="entry name" value="PAS"/>
    <property type="match status" value="1"/>
</dbReference>
<dbReference type="CDD" id="cd01949">
    <property type="entry name" value="GGDEF"/>
    <property type="match status" value="1"/>
</dbReference>
<dbReference type="AlphaFoldDB" id="A0A0M0HZY6"/>
<dbReference type="PANTHER" id="PTHR44757:SF2">
    <property type="entry name" value="BIOFILM ARCHITECTURE MAINTENANCE PROTEIN MBAA"/>
    <property type="match status" value="1"/>
</dbReference>
<dbReference type="Pfam" id="PF08447">
    <property type="entry name" value="PAS_3"/>
    <property type="match status" value="1"/>
</dbReference>
<dbReference type="SUPFAM" id="SSF55073">
    <property type="entry name" value="Nucleotide cyclase"/>
    <property type="match status" value="1"/>
</dbReference>
<sequence length="317" mass="36077">MEDQPNKIAQLEQTIEQLKKENQRLEEKLNAALDGTGLCLWEQHVPTGKLTIFNMEWGKMLGFQPHELEANVETWKSKLHPDDYELAVGAFESHLNGETEAYQVVHRMIHKDGSHSWVSDRGRIVEYTPDGEPLRIMGTHIDITNEKRYELELAKLATQDPLTGLMNRQALKSAFDERPTLTPQDSSALIFIDVDDFKKVNDHLGHKAGDQVLVYIADWMRKLAPKKAKIARMGGDEFVIFCPHYHEDSVQQFADSLLSQAYQPIRLENGEANIGFSIGVCQFSGAYKDFEILYEHADQAMYQVKRNGKNGVSFVSI</sequence>
<dbReference type="NCBIfam" id="TIGR00229">
    <property type="entry name" value="sensory_box"/>
    <property type="match status" value="1"/>
</dbReference>
<dbReference type="Pfam" id="PF00990">
    <property type="entry name" value="GGDEF"/>
    <property type="match status" value="1"/>
</dbReference>
<proteinExistence type="predicted"/>
<dbReference type="PROSITE" id="PS50887">
    <property type="entry name" value="GGDEF"/>
    <property type="match status" value="1"/>
</dbReference>
<keyword evidence="7" id="KW-1185">Reference proteome</keyword>
<feature type="domain" description="PAS" evidence="3">
    <location>
        <begin position="48"/>
        <end position="98"/>
    </location>
</feature>
<dbReference type="NCBIfam" id="TIGR00254">
    <property type="entry name" value="GGDEF"/>
    <property type="match status" value="1"/>
</dbReference>
<evidence type="ECO:0000256" key="1">
    <source>
        <dbReference type="ARBA" id="ARBA00001946"/>
    </source>
</evidence>
<comment type="cofactor">
    <cofactor evidence="1">
        <name>Mg(2+)</name>
        <dbReference type="ChEBI" id="CHEBI:18420"/>
    </cofactor>
</comment>
<dbReference type="RefSeq" id="WP_053409370.1">
    <property type="nucleotide sequence ID" value="NZ_DAIPHI010000010.1"/>
</dbReference>
<dbReference type="InterPro" id="IPR000700">
    <property type="entry name" value="PAS-assoc_C"/>
</dbReference>
<dbReference type="InterPro" id="IPR001610">
    <property type="entry name" value="PAC"/>
</dbReference>
<evidence type="ECO:0000259" key="4">
    <source>
        <dbReference type="PROSITE" id="PS50113"/>
    </source>
</evidence>
<dbReference type="PATRIC" id="fig|171383.3.peg.2275"/>
<evidence type="ECO:0000313" key="7">
    <source>
        <dbReference type="Proteomes" id="UP000037530"/>
    </source>
</evidence>
<dbReference type="CDD" id="cd14686">
    <property type="entry name" value="bZIP"/>
    <property type="match status" value="1"/>
</dbReference>
<keyword evidence="2" id="KW-0175">Coiled coil</keyword>
<dbReference type="PROSITE" id="PS50112">
    <property type="entry name" value="PAS"/>
    <property type="match status" value="1"/>
</dbReference>
<organism evidence="6 7">
    <name type="scientific">Vibrio hepatarius</name>
    <dbReference type="NCBI Taxonomy" id="171383"/>
    <lineage>
        <taxon>Bacteria</taxon>
        <taxon>Pseudomonadati</taxon>
        <taxon>Pseudomonadota</taxon>
        <taxon>Gammaproteobacteria</taxon>
        <taxon>Vibrionales</taxon>
        <taxon>Vibrionaceae</taxon>
        <taxon>Vibrio</taxon>
        <taxon>Vibrio oreintalis group</taxon>
    </lineage>
</organism>
<accession>A0A0M0HZY6</accession>